<evidence type="ECO:0000259" key="1">
    <source>
        <dbReference type="Pfam" id="PF12759"/>
    </source>
</evidence>
<dbReference type="KEGG" id="wna:KA717_36985"/>
<protein>
    <submittedName>
        <fullName evidence="2">IS1-like element transposase</fullName>
    </submittedName>
</protein>
<dbReference type="PANTHER" id="PTHR47923">
    <property type="entry name" value="INSERTION ELEMENT IS1 1 PROTEIN INSA-RELATED"/>
    <property type="match status" value="1"/>
</dbReference>
<sequence>MTYLRNVGLNYTYKGYLPEVKEKIAEMAMNGSGIRDTARVLRISPSTVISELKKRV</sequence>
<dbReference type="SUPFAM" id="SSF46689">
    <property type="entry name" value="Homeodomain-like"/>
    <property type="match status" value="1"/>
</dbReference>
<accession>A0A977KW00</accession>
<dbReference type="InterPro" id="IPR024431">
    <property type="entry name" value="InsA_HTH_dom"/>
</dbReference>
<dbReference type="EMBL" id="CP073041">
    <property type="protein sequence ID" value="UXE60961.1"/>
    <property type="molecule type" value="Genomic_DNA"/>
</dbReference>
<dbReference type="PANTHER" id="PTHR47923:SF1">
    <property type="entry name" value="INSERTION ELEMENT IS1 1 PROTEIN INSA-RELATED"/>
    <property type="match status" value="1"/>
</dbReference>
<organism evidence="2">
    <name type="scientific">Woronichinia naegeliana WA131</name>
    <dbReference type="NCBI Taxonomy" id="2824559"/>
    <lineage>
        <taxon>Bacteria</taxon>
        <taxon>Bacillati</taxon>
        <taxon>Cyanobacteriota</taxon>
        <taxon>Cyanophyceae</taxon>
        <taxon>Synechococcales</taxon>
        <taxon>Coelosphaeriaceae</taxon>
        <taxon>Woronichinia</taxon>
    </lineage>
</organism>
<dbReference type="Pfam" id="PF12759">
    <property type="entry name" value="HTH_Tnp_IS1"/>
    <property type="match status" value="1"/>
</dbReference>
<dbReference type="Proteomes" id="UP001065613">
    <property type="component" value="Chromosome"/>
</dbReference>
<dbReference type="InterPro" id="IPR051252">
    <property type="entry name" value="IS1_transposase_InsA"/>
</dbReference>
<name>A0A977KW00_9CYAN</name>
<dbReference type="InterPro" id="IPR009057">
    <property type="entry name" value="Homeodomain-like_sf"/>
</dbReference>
<gene>
    <name evidence="2" type="ORF">KA717_36985</name>
</gene>
<proteinExistence type="predicted"/>
<feature type="domain" description="Insertion element IS1 protein InsA helix-turn-helix" evidence="1">
    <location>
        <begin position="11"/>
        <end position="54"/>
    </location>
</feature>
<reference evidence="2" key="1">
    <citation type="submission" date="2021-04" db="EMBL/GenBank/DDBJ databases">
        <title>Genome sequence of Woronichinia naegeliana from Washington state freshwater lake bloom.</title>
        <authorList>
            <person name="Dreher T.W."/>
        </authorList>
    </citation>
    <scope>NUCLEOTIDE SEQUENCE</scope>
    <source>
        <strain evidence="2">WA131</strain>
    </source>
</reference>
<dbReference type="GO" id="GO:0006313">
    <property type="term" value="P:DNA transposition"/>
    <property type="evidence" value="ECO:0007669"/>
    <property type="project" value="TreeGrafter"/>
</dbReference>
<evidence type="ECO:0000313" key="2">
    <source>
        <dbReference type="EMBL" id="UXE60961.1"/>
    </source>
</evidence>
<dbReference type="AlphaFoldDB" id="A0A977KW00"/>